<dbReference type="SUPFAM" id="SSF53098">
    <property type="entry name" value="Ribonuclease H-like"/>
    <property type="match status" value="1"/>
</dbReference>
<keyword evidence="3" id="KW-1185">Reference proteome</keyword>
<evidence type="ECO:0000259" key="1">
    <source>
        <dbReference type="Pfam" id="PF05699"/>
    </source>
</evidence>
<dbReference type="Proteomes" id="UP001632037">
    <property type="component" value="Unassembled WGS sequence"/>
</dbReference>
<gene>
    <name evidence="2" type="ORF">V7S43_016154</name>
</gene>
<sequence>MVRFAVSDTAPAARKVSKQFDTTIQSDCYMHALNLCIGYGVGLKENMRSMQEIDPKTKCRVKRSVVVTQGGEFQEGAQVIRKLRALNKYLLPKFHKLPQLAALIDVDVRVASVVKLFQRSIVNYPAFRAYFQNQSEDQEDNVFASITASEWDLIVEMEAITQRVASLALVESQSASILSSTMYVLLRIASARINSFKFAAYKLDGPRDEDTNERTFSRRELRFDKLSDLGHRCIKRTLHQIAFRLPTPSIQMGMALLLDPRTKKSAKQFLSIPDSADGHTNAILADAEELLRKEHRFIFQAQRLQEKTNNGAIPASTSAPSSPGEVCYIASDDEMDILCGEQVSLQSEQCLTDSVLSAEADALLKKWLDLRIEWADVIKRQYAEDADKRSVVLSKLRTKNKKGESVWNVEELCKHVDVCRWFADEGDQQFPSISKLARVWLGRSSSTAFQERVFFTESFVMEPLRTRTDNERAQQQLVLHHNRKEIEHMENSERAVW</sequence>
<comment type="caution">
    <text evidence="2">The sequence shown here is derived from an EMBL/GenBank/DDBJ whole genome shotgun (WGS) entry which is preliminary data.</text>
</comment>
<reference evidence="2 3" key="1">
    <citation type="submission" date="2024-09" db="EMBL/GenBank/DDBJ databases">
        <title>Genome sequencing and assembly of Phytophthora oleae, isolate VK10A, causative agent of rot of olive drupes.</title>
        <authorList>
            <person name="Conti Taguali S."/>
            <person name="Riolo M."/>
            <person name="La Spada F."/>
            <person name="Cacciola S.O."/>
            <person name="Dionisio G."/>
        </authorList>
    </citation>
    <scope>NUCLEOTIDE SEQUENCE [LARGE SCALE GENOMIC DNA]</scope>
    <source>
        <strain evidence="2 3">VK10A</strain>
    </source>
</reference>
<accession>A0ABD3EW97</accession>
<organism evidence="2 3">
    <name type="scientific">Phytophthora oleae</name>
    <dbReference type="NCBI Taxonomy" id="2107226"/>
    <lineage>
        <taxon>Eukaryota</taxon>
        <taxon>Sar</taxon>
        <taxon>Stramenopiles</taxon>
        <taxon>Oomycota</taxon>
        <taxon>Peronosporomycetes</taxon>
        <taxon>Peronosporales</taxon>
        <taxon>Peronosporaceae</taxon>
        <taxon>Phytophthora</taxon>
    </lineage>
</organism>
<proteinExistence type="predicted"/>
<dbReference type="AlphaFoldDB" id="A0ABD3EW97"/>
<evidence type="ECO:0000313" key="3">
    <source>
        <dbReference type="Proteomes" id="UP001632037"/>
    </source>
</evidence>
<evidence type="ECO:0000313" key="2">
    <source>
        <dbReference type="EMBL" id="KAL3658787.1"/>
    </source>
</evidence>
<dbReference type="InterPro" id="IPR008906">
    <property type="entry name" value="HATC_C_dom"/>
</dbReference>
<name>A0ABD3EW97_9STRA</name>
<dbReference type="EMBL" id="JBIMZQ010000051">
    <property type="protein sequence ID" value="KAL3658787.1"/>
    <property type="molecule type" value="Genomic_DNA"/>
</dbReference>
<feature type="domain" description="HAT C-terminal dimerisation" evidence="1">
    <location>
        <begin position="404"/>
        <end position="482"/>
    </location>
</feature>
<dbReference type="InterPro" id="IPR012337">
    <property type="entry name" value="RNaseH-like_sf"/>
</dbReference>
<dbReference type="Pfam" id="PF05699">
    <property type="entry name" value="Dimer_Tnp_hAT"/>
    <property type="match status" value="1"/>
</dbReference>
<protein>
    <recommendedName>
        <fullName evidence="1">HAT C-terminal dimerisation domain-containing protein</fullName>
    </recommendedName>
</protein>